<sequence length="122" mass="14000">MEPDNVYELFQAGSRLLADGDFHAATVPLARARDLEPDKDSIREALGRAYFQAQRYEAAAAEFEAIVEHRPTDDFALFCLGRSLQQLGRHQEARHPLALACQLRPDRRDYAKYRDRARRRAA</sequence>
<organism evidence="2 3">
    <name type="scientific">Svornostia abyssi</name>
    <dbReference type="NCBI Taxonomy" id="2898438"/>
    <lineage>
        <taxon>Bacteria</taxon>
        <taxon>Bacillati</taxon>
        <taxon>Actinomycetota</taxon>
        <taxon>Thermoleophilia</taxon>
        <taxon>Solirubrobacterales</taxon>
        <taxon>Baekduiaceae</taxon>
        <taxon>Svornostia</taxon>
    </lineage>
</organism>
<dbReference type="InterPro" id="IPR011990">
    <property type="entry name" value="TPR-like_helical_dom_sf"/>
</dbReference>
<gene>
    <name evidence="2" type="ORF">LRS13_17585</name>
</gene>
<dbReference type="InterPro" id="IPR019734">
    <property type="entry name" value="TPR_rpt"/>
</dbReference>
<dbReference type="PROSITE" id="PS50005">
    <property type="entry name" value="TPR"/>
    <property type="match status" value="1"/>
</dbReference>
<feature type="repeat" description="TPR" evidence="1">
    <location>
        <begin position="40"/>
        <end position="73"/>
    </location>
</feature>
<protein>
    <submittedName>
        <fullName evidence="2">Tetratricopeptide repeat protein</fullName>
    </submittedName>
</protein>
<accession>A0ABY5PDB4</accession>
<dbReference type="EMBL" id="CP088295">
    <property type="protein sequence ID" value="UUY02500.1"/>
    <property type="molecule type" value="Genomic_DNA"/>
</dbReference>
<name>A0ABY5PDB4_9ACTN</name>
<evidence type="ECO:0000313" key="2">
    <source>
        <dbReference type="EMBL" id="UUY02500.1"/>
    </source>
</evidence>
<keyword evidence="1" id="KW-0802">TPR repeat</keyword>
<reference evidence="3" key="1">
    <citation type="submission" date="2021-11" db="EMBL/GenBank/DDBJ databases">
        <title>Cultivation dependent microbiological survey of springs from the worlds oldest radium mine currently devoted to the extraction of radon-saturated water.</title>
        <authorList>
            <person name="Kapinusova G."/>
            <person name="Smrhova T."/>
            <person name="Strejcek M."/>
            <person name="Suman J."/>
            <person name="Jani K."/>
            <person name="Pajer P."/>
            <person name="Uhlik O."/>
        </authorList>
    </citation>
    <scope>NUCLEOTIDE SEQUENCE [LARGE SCALE GENOMIC DNA]</scope>
    <source>
        <strain evidence="3">J379</strain>
    </source>
</reference>
<dbReference type="SUPFAM" id="SSF48452">
    <property type="entry name" value="TPR-like"/>
    <property type="match status" value="1"/>
</dbReference>
<dbReference type="Pfam" id="PF14559">
    <property type="entry name" value="TPR_19"/>
    <property type="match status" value="1"/>
</dbReference>
<keyword evidence="3" id="KW-1185">Reference proteome</keyword>
<evidence type="ECO:0000256" key="1">
    <source>
        <dbReference type="PROSITE-ProRule" id="PRU00339"/>
    </source>
</evidence>
<evidence type="ECO:0000313" key="3">
    <source>
        <dbReference type="Proteomes" id="UP001058860"/>
    </source>
</evidence>
<dbReference type="Gene3D" id="1.25.40.10">
    <property type="entry name" value="Tetratricopeptide repeat domain"/>
    <property type="match status" value="1"/>
</dbReference>
<proteinExistence type="predicted"/>
<dbReference type="Proteomes" id="UP001058860">
    <property type="component" value="Chromosome"/>
</dbReference>
<dbReference type="RefSeq" id="WP_353863027.1">
    <property type="nucleotide sequence ID" value="NZ_CP088295.1"/>
</dbReference>